<accession>A0A429GJ02</accession>
<dbReference type="Proteomes" id="UP000277582">
    <property type="component" value="Unassembled WGS sequence"/>
</dbReference>
<name>A0A429GJ02_9CREN</name>
<evidence type="ECO:0000313" key="3">
    <source>
        <dbReference type="Proteomes" id="UP000277582"/>
    </source>
</evidence>
<proteinExistence type="predicted"/>
<protein>
    <submittedName>
        <fullName evidence="1">Uncharacterized protein</fullName>
    </submittedName>
</protein>
<comment type="caution">
    <text evidence="1">The sequence shown here is derived from an EMBL/GenBank/DDBJ whole genome shotgun (WGS) entry which is preliminary data.</text>
</comment>
<reference evidence="2 4" key="2">
    <citation type="journal article" date="2019" name="Nat. Microbiol.">
        <title>Wide diversity of methane and short-chain alkane metabolisms in uncultured archaea.</title>
        <authorList>
            <person name="Borrel G."/>
            <person name="Adam P.S."/>
            <person name="McKay L.J."/>
            <person name="Chen L.X."/>
            <person name="Sierra-Garcia I.N."/>
            <person name="Sieber C.M."/>
            <person name="Letourneur Q."/>
            <person name="Ghozlane A."/>
            <person name="Andersen G.L."/>
            <person name="Li W.J."/>
            <person name="Hallam S.J."/>
            <person name="Muyzer G."/>
            <person name="de Oliveira V.M."/>
            <person name="Inskeep W.P."/>
            <person name="Banfield J.F."/>
            <person name="Gribaldo S."/>
        </authorList>
    </citation>
    <scope>NUCLEOTIDE SEQUENCE [LARGE SCALE GENOMIC DNA]</scope>
    <source>
        <strain evidence="2">NM4</strain>
    </source>
</reference>
<dbReference type="AlphaFoldDB" id="A0A429GJ02"/>
<organism evidence="1 3">
    <name type="scientific">Candidatus Methanodesulfokora washburnensis</name>
    <dbReference type="NCBI Taxonomy" id="2478471"/>
    <lineage>
        <taxon>Archaea</taxon>
        <taxon>Thermoproteota</taxon>
        <taxon>Candidatus Korarchaeia</taxon>
        <taxon>Candidatus Korarchaeia incertae sedis</taxon>
        <taxon>Candidatus Methanodesulfokora</taxon>
    </lineage>
</organism>
<dbReference type="EMBL" id="RXII01000084">
    <property type="protein sequence ID" value="RZN60747.1"/>
    <property type="molecule type" value="Genomic_DNA"/>
</dbReference>
<evidence type="ECO:0000313" key="2">
    <source>
        <dbReference type="EMBL" id="RZN60747.1"/>
    </source>
</evidence>
<reference evidence="1 3" key="1">
    <citation type="submission" date="2018-10" db="EMBL/GenBank/DDBJ databases">
        <title>Co-occurring genomic capacity for anaerobic methane metabolism and dissimilatory sulfite reduction discovered in the Korarchaeota.</title>
        <authorList>
            <person name="Mckay L.J."/>
            <person name="Dlakic M."/>
            <person name="Fields M.W."/>
            <person name="Delmont T.O."/>
            <person name="Eren A.M."/>
            <person name="Jay Z.J."/>
            <person name="Klingelsmith K.B."/>
            <person name="Rusch D.B."/>
            <person name="Inskeep W.P."/>
        </authorList>
    </citation>
    <scope>NUCLEOTIDE SEQUENCE [LARGE SCALE GENOMIC DNA]</scope>
    <source>
        <strain evidence="1 3">MDKW</strain>
    </source>
</reference>
<sequence length="118" mass="13124">MRKSVVGTTILTYLIMKSCNGKTLTEGLSDLMSHAMQVLGKEDAFRMTRGGSAENRVAQLKKEGLMVEEGNVLWLTTKGLEMIEKIDKLIDLVRQSRVENRVKSAEQVADLLAKGDQK</sequence>
<gene>
    <name evidence="1" type="ORF">D6D85_09475</name>
    <name evidence="2" type="ORF">EF810_05490</name>
</gene>
<keyword evidence="3" id="KW-1185">Reference proteome</keyword>
<evidence type="ECO:0000313" key="1">
    <source>
        <dbReference type="EMBL" id="RSN73747.1"/>
    </source>
</evidence>
<dbReference type="RefSeq" id="WP_125671746.1">
    <property type="nucleotide sequence ID" value="NZ_RCOS01000110.1"/>
</dbReference>
<dbReference type="Proteomes" id="UP000316217">
    <property type="component" value="Unassembled WGS sequence"/>
</dbReference>
<evidence type="ECO:0000313" key="4">
    <source>
        <dbReference type="Proteomes" id="UP000316217"/>
    </source>
</evidence>
<dbReference type="EMBL" id="RCOS01000110">
    <property type="protein sequence ID" value="RSN73747.1"/>
    <property type="molecule type" value="Genomic_DNA"/>
</dbReference>